<gene>
    <name evidence="1" type="ORF">FZO89_14995</name>
</gene>
<dbReference type="OrthoDB" id="5986167at2"/>
<dbReference type="AlphaFoldDB" id="A0A5D4XG15"/>
<dbReference type="Proteomes" id="UP000324973">
    <property type="component" value="Unassembled WGS sequence"/>
</dbReference>
<evidence type="ECO:0000313" key="2">
    <source>
        <dbReference type="Proteomes" id="UP000324973"/>
    </source>
</evidence>
<evidence type="ECO:0008006" key="3">
    <source>
        <dbReference type="Google" id="ProtNLM"/>
    </source>
</evidence>
<protein>
    <recommendedName>
        <fullName evidence="3">30S ribosomal protein S6</fullName>
    </recommendedName>
</protein>
<proteinExistence type="predicted"/>
<name>A0A5D4XG15_9GAMM</name>
<reference evidence="1 2" key="1">
    <citation type="submission" date="2019-08" db="EMBL/GenBank/DDBJ databases">
        <title>Luteimonas viscosus sp. nov., isolated from soil of a sunflower field.</title>
        <authorList>
            <person name="Jianli Z."/>
            <person name="Ying Z."/>
        </authorList>
    </citation>
    <scope>NUCLEOTIDE SEQUENCE [LARGE SCALE GENOMIC DNA]</scope>
    <source>
        <strain evidence="1 2">XBU10</strain>
    </source>
</reference>
<sequence>MANYQIALFTFTLSGDRSIGPTALTELWMRACGTSDVGVDRKESHREGRPVYTLYASRNLADLQGVETRLRTLLESAHLNASISPVYR</sequence>
<accession>A0A5D4XG15</accession>
<dbReference type="EMBL" id="VTFT01000002">
    <property type="protein sequence ID" value="TYT23558.1"/>
    <property type="molecule type" value="Genomic_DNA"/>
</dbReference>
<comment type="caution">
    <text evidence="1">The sequence shown here is derived from an EMBL/GenBank/DDBJ whole genome shotgun (WGS) entry which is preliminary data.</text>
</comment>
<dbReference type="RefSeq" id="WP_149104254.1">
    <property type="nucleotide sequence ID" value="NZ_VTFT01000002.1"/>
</dbReference>
<keyword evidence="2" id="KW-1185">Reference proteome</keyword>
<evidence type="ECO:0000313" key="1">
    <source>
        <dbReference type="EMBL" id="TYT23558.1"/>
    </source>
</evidence>
<organism evidence="1 2">
    <name type="scientific">Luteimonas viscosa</name>
    <dbReference type="NCBI Taxonomy" id="1132694"/>
    <lineage>
        <taxon>Bacteria</taxon>
        <taxon>Pseudomonadati</taxon>
        <taxon>Pseudomonadota</taxon>
        <taxon>Gammaproteobacteria</taxon>
        <taxon>Lysobacterales</taxon>
        <taxon>Lysobacteraceae</taxon>
        <taxon>Luteimonas</taxon>
    </lineage>
</organism>